<dbReference type="SMART" id="SM01236">
    <property type="entry name" value="Haem_oxygenase_2"/>
    <property type="match status" value="1"/>
</dbReference>
<proteinExistence type="predicted"/>
<dbReference type="Pfam" id="PF14518">
    <property type="entry name" value="Haem_oxygenas_2"/>
    <property type="match status" value="1"/>
</dbReference>
<evidence type="ECO:0000256" key="1">
    <source>
        <dbReference type="SAM" id="MobiDB-lite"/>
    </source>
</evidence>
<dbReference type="InterPro" id="IPR016084">
    <property type="entry name" value="Haem_Oase-like_multi-hlx"/>
</dbReference>
<accession>A0A6V8HFP4</accession>
<evidence type="ECO:0000313" key="2">
    <source>
        <dbReference type="EMBL" id="GAM40053.1"/>
    </source>
</evidence>
<organism evidence="2 3">
    <name type="scientific">Talaromyces pinophilus</name>
    <name type="common">Penicillium pinophilum</name>
    <dbReference type="NCBI Taxonomy" id="128442"/>
    <lineage>
        <taxon>Eukaryota</taxon>
        <taxon>Fungi</taxon>
        <taxon>Dikarya</taxon>
        <taxon>Ascomycota</taxon>
        <taxon>Pezizomycotina</taxon>
        <taxon>Eurotiomycetes</taxon>
        <taxon>Eurotiomycetidae</taxon>
        <taxon>Eurotiales</taxon>
        <taxon>Trichocomaceae</taxon>
        <taxon>Talaromyces</taxon>
        <taxon>Talaromyces sect. Talaromyces</taxon>
    </lineage>
</organism>
<protein>
    <submittedName>
        <fullName evidence="2">Uncharacterized protein</fullName>
    </submittedName>
</protein>
<evidence type="ECO:0000313" key="3">
    <source>
        <dbReference type="Proteomes" id="UP000053095"/>
    </source>
</evidence>
<feature type="region of interest" description="Disordered" evidence="1">
    <location>
        <begin position="44"/>
        <end position="72"/>
    </location>
</feature>
<sequence>MQYFFIHASLIGLVAVACLAHVFLQSLKGKAPKPSKINRPFALHSEKRHLKEQSDSYSSLQRQRHRNGRSADENKEQLLYYQNLYYKLQNLEYFPEALSSARTELLSLLSEAISAEQVANRGQSILHIETYNKALLERFLTAEHNNILQQWEAYNQRRASGRGPELFTSREAAKDWLKQRAPVKYVDGVWLGHVHKITTPFVLRRITKAAWQVLSEELGDGDLQKHHVYLYRRLLESVGINLPHGYAAEFTNTRHGMLSTWAWKAAVSQLLISLFPNEFLPEILGFNLHYELITLESLKASKELSEFKISGYYFVLHVSIDNADSGHTAMALSTVINYLELIEELGLMDVQVAWRRIQAGYLLSKNIGEDSLGNEELENTTATVTTAREQSSDNDAVGLTTQESDIVNMLLLKANVSRKIHCTSQTRIGQRTLMDWLSRETWRTRREFIDAFADASPWVQRGNSGKSMLIKELSWGGKMFGAFTDAEVRRLRTWIDCLPLSDEDKAYQAYSRAVGRTGSKWPGLSPQPFSDVAVHHPVLPPIPAHWLPEYGAVSHPPSGNRVFTPDSPIKVKELSSISALLALWFSHASLLENSVNVPFKTATQLGTAVIRILRAEYGFPPETAGVAGMDEQRQPSGFSLVDIGLEMARSSQARQSRFAEPTALKDVLLQARNSQAATFAYDMLSLAQRPTEHQGLLMGLARAFLDLEVWVADLHATLELSPGSTEALQKIIVRKSIGFQQVLEELGRMPVELGEFCRGYALGRTGIQIALGG</sequence>
<name>A0A6V8HFP4_TALPI</name>
<dbReference type="Proteomes" id="UP000053095">
    <property type="component" value="Unassembled WGS sequence"/>
</dbReference>
<dbReference type="Gene3D" id="1.20.910.10">
    <property type="entry name" value="Heme oxygenase-like"/>
    <property type="match status" value="1"/>
</dbReference>
<gene>
    <name evidence="2" type="ORF">TCE0_034r12096</name>
</gene>
<dbReference type="AlphaFoldDB" id="A0A6V8HFP4"/>
<dbReference type="EMBL" id="DF933830">
    <property type="protein sequence ID" value="GAM40053.1"/>
    <property type="molecule type" value="Genomic_DNA"/>
</dbReference>
<reference evidence="3" key="1">
    <citation type="journal article" date="2015" name="Genome Announc.">
        <title>Draft genome sequence of Talaromyces cellulolyticus strain Y-94, a source of lignocellulosic biomass-degrading enzymes.</title>
        <authorList>
            <person name="Fujii T."/>
            <person name="Koike H."/>
            <person name="Sawayama S."/>
            <person name="Yano S."/>
            <person name="Inoue H."/>
        </authorList>
    </citation>
    <scope>NUCLEOTIDE SEQUENCE [LARGE SCALE GENOMIC DNA]</scope>
    <source>
        <strain evidence="3">Y-94</strain>
    </source>
</reference>
<keyword evidence="3" id="KW-1185">Reference proteome</keyword>
<comment type="caution">
    <text evidence="2">The sequence shown here is derived from an EMBL/GenBank/DDBJ whole genome shotgun (WGS) entry which is preliminary data.</text>
</comment>